<gene>
    <name evidence="3" type="ORF">MUCCIDRAFT_156401</name>
</gene>
<dbReference type="STRING" id="747725.A0A168K443"/>
<dbReference type="Pfam" id="PF00313">
    <property type="entry name" value="CSD"/>
    <property type="match status" value="1"/>
</dbReference>
<feature type="region of interest" description="Disordered" evidence="1">
    <location>
        <begin position="180"/>
        <end position="253"/>
    </location>
</feature>
<dbReference type="AlphaFoldDB" id="A0A168K443"/>
<feature type="compositionally biased region" description="Low complexity" evidence="1">
    <location>
        <begin position="208"/>
        <end position="229"/>
    </location>
</feature>
<dbReference type="InterPro" id="IPR002059">
    <property type="entry name" value="CSP_DNA-bd"/>
</dbReference>
<proteinExistence type="predicted"/>
<dbReference type="EMBL" id="AMYB01000005">
    <property type="protein sequence ID" value="OAD01976.1"/>
    <property type="molecule type" value="Genomic_DNA"/>
</dbReference>
<dbReference type="PROSITE" id="PS51857">
    <property type="entry name" value="CSD_2"/>
    <property type="match status" value="1"/>
</dbReference>
<dbReference type="PANTHER" id="PTHR11544">
    <property type="entry name" value="COLD SHOCK DOMAIN CONTAINING PROTEINS"/>
    <property type="match status" value="1"/>
</dbReference>
<comment type="caution">
    <text evidence="3">The sequence shown here is derived from an EMBL/GenBank/DDBJ whole genome shotgun (WGS) entry which is preliminary data.</text>
</comment>
<dbReference type="SUPFAM" id="SSF50249">
    <property type="entry name" value="Nucleic acid-binding proteins"/>
    <property type="match status" value="1"/>
</dbReference>
<name>A0A168K443_MUCCL</name>
<evidence type="ECO:0000259" key="2">
    <source>
        <dbReference type="PROSITE" id="PS51857"/>
    </source>
</evidence>
<evidence type="ECO:0000313" key="4">
    <source>
        <dbReference type="Proteomes" id="UP000077051"/>
    </source>
</evidence>
<dbReference type="PRINTS" id="PR00050">
    <property type="entry name" value="COLDSHOCK"/>
</dbReference>
<keyword evidence="4" id="KW-1185">Reference proteome</keyword>
<dbReference type="Proteomes" id="UP000077051">
    <property type="component" value="Unassembled WGS sequence"/>
</dbReference>
<feature type="domain" description="CSD" evidence="2">
    <location>
        <begin position="6"/>
        <end position="77"/>
    </location>
</feature>
<dbReference type="GO" id="GO:0003676">
    <property type="term" value="F:nucleic acid binding"/>
    <property type="evidence" value="ECO:0007669"/>
    <property type="project" value="InterPro"/>
</dbReference>
<dbReference type="InterPro" id="IPR050181">
    <property type="entry name" value="Cold_shock_domain"/>
</dbReference>
<evidence type="ECO:0000256" key="1">
    <source>
        <dbReference type="SAM" id="MobiDB-lite"/>
    </source>
</evidence>
<organism evidence="3 4">
    <name type="scientific">Mucor lusitanicus CBS 277.49</name>
    <dbReference type="NCBI Taxonomy" id="747725"/>
    <lineage>
        <taxon>Eukaryota</taxon>
        <taxon>Fungi</taxon>
        <taxon>Fungi incertae sedis</taxon>
        <taxon>Mucoromycota</taxon>
        <taxon>Mucoromycotina</taxon>
        <taxon>Mucoromycetes</taxon>
        <taxon>Mucorales</taxon>
        <taxon>Mucorineae</taxon>
        <taxon>Mucoraceae</taxon>
        <taxon>Mucor</taxon>
    </lineage>
</organism>
<feature type="compositionally biased region" description="Low complexity" evidence="1">
    <location>
        <begin position="94"/>
        <end position="107"/>
    </location>
</feature>
<feature type="region of interest" description="Disordered" evidence="1">
    <location>
        <begin position="93"/>
        <end position="113"/>
    </location>
</feature>
<dbReference type="OrthoDB" id="422005at2759"/>
<reference evidence="3 4" key="1">
    <citation type="submission" date="2015-06" db="EMBL/GenBank/DDBJ databases">
        <title>Expansion of signal transduction pathways in fungi by whole-genome duplication.</title>
        <authorList>
            <consortium name="DOE Joint Genome Institute"/>
            <person name="Corrochano L.M."/>
            <person name="Kuo A."/>
            <person name="Marcet-Houben M."/>
            <person name="Polaino S."/>
            <person name="Salamov A."/>
            <person name="Villalobos J.M."/>
            <person name="Alvarez M.I."/>
            <person name="Avalos J."/>
            <person name="Benito E.P."/>
            <person name="Benoit I."/>
            <person name="Burger G."/>
            <person name="Camino L.P."/>
            <person name="Canovas D."/>
            <person name="Cerda-Olmedo E."/>
            <person name="Cheng J.-F."/>
            <person name="Dominguez A."/>
            <person name="Elias M."/>
            <person name="Eslava A.P."/>
            <person name="Glaser F."/>
            <person name="Grimwood J."/>
            <person name="Gutierrez G."/>
            <person name="Heitman J."/>
            <person name="Henrissat B."/>
            <person name="Iturriaga E.A."/>
            <person name="Lang B.F."/>
            <person name="Lavin J.L."/>
            <person name="Lee S."/>
            <person name="Li W."/>
            <person name="Lindquist E."/>
            <person name="Lopez-Garcia S."/>
            <person name="Luque E.M."/>
            <person name="Marcos A.T."/>
            <person name="Martin J."/>
            <person name="Mccluskey K."/>
            <person name="Medina H.R."/>
            <person name="Miralles-Duran A."/>
            <person name="Miyazaki A."/>
            <person name="Munoz-Torres E."/>
            <person name="Oguiza J.A."/>
            <person name="Ohm R."/>
            <person name="Olmedo M."/>
            <person name="Orejas M."/>
            <person name="Ortiz-Castellanos L."/>
            <person name="Pisabarro A.G."/>
            <person name="Rodriguez-Romero J."/>
            <person name="Ruiz-Herrera J."/>
            <person name="Ruiz-Vazquez R."/>
            <person name="Sanz C."/>
            <person name="Schackwitz W."/>
            <person name="Schmutz J."/>
            <person name="Shahriari M."/>
            <person name="Shelest E."/>
            <person name="Silva-Franco F."/>
            <person name="Soanes D."/>
            <person name="Syed K."/>
            <person name="Tagua V.G."/>
            <person name="Talbot N.J."/>
            <person name="Thon M."/>
            <person name="De Vries R.P."/>
            <person name="Wiebenga A."/>
            <person name="Yadav J.S."/>
            <person name="Braun E.L."/>
            <person name="Baker S."/>
            <person name="Garre V."/>
            <person name="Horwitz B."/>
            <person name="Torres-Martinez S."/>
            <person name="Idnurm A."/>
            <person name="Herrera-Estrella A."/>
            <person name="Gabaldon T."/>
            <person name="Grigoriev I.V."/>
        </authorList>
    </citation>
    <scope>NUCLEOTIDE SEQUENCE [LARGE SCALE GENOMIC DNA]</scope>
    <source>
        <strain evidence="3 4">CBS 277.49</strain>
    </source>
</reference>
<dbReference type="InterPro" id="IPR012340">
    <property type="entry name" value="NA-bd_OB-fold"/>
</dbReference>
<dbReference type="VEuPathDB" id="FungiDB:MUCCIDRAFT_156401"/>
<sequence>MEDKSRHKGRVKFFNSTKGFGFILPDAKEENDDIEEVFVHHTAIHNDGGFKSLAEGEEVEYDLVQGPKGMQASNVTGPQGVSVQGDPRAQRQYYPNHHGYRNNHNNRGGPGGGGPYNGGGFMIDPYASPFGYGALQGYPYMQQQPMHYPQYGGNAGAAGGGFSAAASSISPQLQAQQFNGYMMYPPPHPHPNAGAPNQAPFYDNNGMTSSPISPSQQQQQQQQQQQTIATPPPHPHPQHQHLSTSPSNNNDEN</sequence>
<dbReference type="Gene3D" id="2.40.50.140">
    <property type="entry name" value="Nucleic acid-binding proteins"/>
    <property type="match status" value="1"/>
</dbReference>
<accession>A0A168K443</accession>
<evidence type="ECO:0000313" key="3">
    <source>
        <dbReference type="EMBL" id="OAD01976.1"/>
    </source>
</evidence>
<dbReference type="InterPro" id="IPR011129">
    <property type="entry name" value="CSD"/>
</dbReference>
<protein>
    <submittedName>
        <fullName evidence="3">Cold-shock transcription factor</fullName>
    </submittedName>
</protein>
<dbReference type="CDD" id="cd04458">
    <property type="entry name" value="CSP_CDS"/>
    <property type="match status" value="1"/>
</dbReference>
<dbReference type="SMART" id="SM00357">
    <property type="entry name" value="CSP"/>
    <property type="match status" value="1"/>
</dbReference>